<sequence>MRQSSPDIWYSDRNLHETPPKNPLRFAHLLDILCNCSRLVIFECASGEDLTPDVTECASDAKKPCKVSSKIKICLRDLIRFCVQSSPLPASIDFLTCSTSPRSKKPNSLYAPLSSISTETRCSSHTRLNDGLKRQMTSPSSSATPTPRIREETRMRRGRGLPSFTLTVTRTVGHDTSYTASGRTARRLENRIR</sequence>
<organism evidence="2 3">
    <name type="scientific">Sistotremastrum suecicum HHB10207 ss-3</name>
    <dbReference type="NCBI Taxonomy" id="1314776"/>
    <lineage>
        <taxon>Eukaryota</taxon>
        <taxon>Fungi</taxon>
        <taxon>Dikarya</taxon>
        <taxon>Basidiomycota</taxon>
        <taxon>Agaricomycotina</taxon>
        <taxon>Agaricomycetes</taxon>
        <taxon>Sistotremastrales</taxon>
        <taxon>Sistotremastraceae</taxon>
        <taxon>Sistotremastrum</taxon>
    </lineage>
</organism>
<gene>
    <name evidence="2" type="ORF">SISSUDRAFT_1050749</name>
</gene>
<feature type="compositionally biased region" description="Low complexity" evidence="1">
    <location>
        <begin position="137"/>
        <end position="147"/>
    </location>
</feature>
<dbReference type="EMBL" id="KV428125">
    <property type="protein sequence ID" value="KZT35877.1"/>
    <property type="molecule type" value="Genomic_DNA"/>
</dbReference>
<evidence type="ECO:0000313" key="3">
    <source>
        <dbReference type="Proteomes" id="UP000076798"/>
    </source>
</evidence>
<evidence type="ECO:0000256" key="1">
    <source>
        <dbReference type="SAM" id="MobiDB-lite"/>
    </source>
</evidence>
<reference evidence="2 3" key="1">
    <citation type="journal article" date="2016" name="Mol. Biol. Evol.">
        <title>Comparative Genomics of Early-Diverging Mushroom-Forming Fungi Provides Insights into the Origins of Lignocellulose Decay Capabilities.</title>
        <authorList>
            <person name="Nagy L.G."/>
            <person name="Riley R."/>
            <person name="Tritt A."/>
            <person name="Adam C."/>
            <person name="Daum C."/>
            <person name="Floudas D."/>
            <person name="Sun H."/>
            <person name="Yadav J.S."/>
            <person name="Pangilinan J."/>
            <person name="Larsson K.H."/>
            <person name="Matsuura K."/>
            <person name="Barry K."/>
            <person name="Labutti K."/>
            <person name="Kuo R."/>
            <person name="Ohm R.A."/>
            <person name="Bhattacharya S.S."/>
            <person name="Shirouzu T."/>
            <person name="Yoshinaga Y."/>
            <person name="Martin F.M."/>
            <person name="Grigoriev I.V."/>
            <person name="Hibbett D.S."/>
        </authorList>
    </citation>
    <scope>NUCLEOTIDE SEQUENCE [LARGE SCALE GENOMIC DNA]</scope>
    <source>
        <strain evidence="2 3">HHB10207 ss-3</strain>
    </source>
</reference>
<accession>A0A166B0E0</accession>
<feature type="region of interest" description="Disordered" evidence="1">
    <location>
        <begin position="128"/>
        <end position="157"/>
    </location>
</feature>
<protein>
    <submittedName>
        <fullName evidence="2">Uncharacterized protein</fullName>
    </submittedName>
</protein>
<dbReference type="Proteomes" id="UP000076798">
    <property type="component" value="Unassembled WGS sequence"/>
</dbReference>
<keyword evidence="3" id="KW-1185">Reference proteome</keyword>
<name>A0A166B0E0_9AGAM</name>
<dbReference type="AlphaFoldDB" id="A0A166B0E0"/>
<proteinExistence type="predicted"/>
<evidence type="ECO:0000313" key="2">
    <source>
        <dbReference type="EMBL" id="KZT35877.1"/>
    </source>
</evidence>